<name>A0A0E9NQK8_SAICN</name>
<dbReference type="GO" id="GO:0051539">
    <property type="term" value="F:4 iron, 4 sulfur cluster binding"/>
    <property type="evidence" value="ECO:0007669"/>
    <property type="project" value="UniProtKB-KW"/>
</dbReference>
<dbReference type="InterPro" id="IPR040064">
    <property type="entry name" value="MoaA-like"/>
</dbReference>
<dbReference type="AlphaFoldDB" id="A0A0E9NQK8"/>
<protein>
    <recommendedName>
        <fullName evidence="8">Molybdenum cofactor biosynthesis protein 1</fullName>
        <ecNumber evidence="6">4.1.99.22</ecNumber>
        <ecNumber evidence="7">4.6.1.17</ecNumber>
    </recommendedName>
</protein>
<dbReference type="EC" id="4.1.99.22" evidence="6"/>
<comment type="subunit">
    <text evidence="20">Isoform MOCS1A and isoform MOCS1B probably form a heterooligomer.</text>
</comment>
<dbReference type="CDD" id="cd01335">
    <property type="entry name" value="Radical_SAM"/>
    <property type="match status" value="1"/>
</dbReference>
<dbReference type="InterPro" id="IPR007197">
    <property type="entry name" value="rSAM"/>
</dbReference>
<keyword evidence="14" id="KW-0411">Iron-sulfur</keyword>
<reference evidence="23 24" key="3">
    <citation type="journal article" date="2015" name="Genome Announc.">
        <title>Draft Genome Sequence of the Archiascomycetous Yeast Saitoella complicata.</title>
        <authorList>
            <person name="Yamauchi K."/>
            <person name="Kondo S."/>
            <person name="Hamamoto M."/>
            <person name="Takahashi Y."/>
            <person name="Ogura Y."/>
            <person name="Hayashi T."/>
            <person name="Nishida H."/>
        </authorList>
    </citation>
    <scope>NUCLEOTIDE SEQUENCE [LARGE SCALE GENOMIC DNA]</scope>
    <source>
        <strain evidence="23 24">NRRL Y-17804</strain>
    </source>
</reference>
<keyword evidence="16" id="KW-0501">Molybdenum cofactor biosynthesis</keyword>
<evidence type="ECO:0000256" key="21">
    <source>
        <dbReference type="SAM" id="MobiDB-lite"/>
    </source>
</evidence>
<evidence type="ECO:0000256" key="15">
    <source>
        <dbReference type="ARBA" id="ARBA00023134"/>
    </source>
</evidence>
<evidence type="ECO:0000256" key="7">
    <source>
        <dbReference type="ARBA" id="ARBA00012575"/>
    </source>
</evidence>
<dbReference type="Pfam" id="PF01967">
    <property type="entry name" value="MoaC"/>
    <property type="match status" value="1"/>
</dbReference>
<keyword evidence="10" id="KW-0949">S-adenosyl-L-methionine</keyword>
<keyword evidence="17" id="KW-0456">Lyase</keyword>
<dbReference type="SUPFAM" id="SSF55040">
    <property type="entry name" value="Molybdenum cofactor biosynthesis protein C, MoaC"/>
    <property type="match status" value="1"/>
</dbReference>
<evidence type="ECO:0000256" key="10">
    <source>
        <dbReference type="ARBA" id="ARBA00022691"/>
    </source>
</evidence>
<dbReference type="GO" id="GO:0061799">
    <property type="term" value="F:cyclic pyranopterin monophosphate synthase activity"/>
    <property type="evidence" value="ECO:0007669"/>
    <property type="project" value="UniProtKB-EC"/>
</dbReference>
<dbReference type="HAMAP" id="MF_01225_B">
    <property type="entry name" value="MoaA_B"/>
    <property type="match status" value="1"/>
</dbReference>
<sequence length="623" mass="69150">MLQTRSRTMLTRSARRITARNAVKVGGLRHHSAAAATAESFTLPPIALPAQSFEHTRSPKPLIKDALPFSAFLTDNHSRQHTYLRISITEKCNLRCTYCMPEEGVELSPPEHLLTTDEILKIAEVFVGQGVTKIRLTGGEPTVRKDIVQLVERLGRLKEKGLKELAMTSNGIALARKLPALVKGGLTHLNLSLDTLDPFKYQMMARRKGLEAVLKCIDTALALGVQPLKINSVVIRNVNDAEILDFVAMTKDKPVEVRFIEYMPFDGNRWNKEKMLSYQEMLERIQAEYPTFEKVKDHENDTSKTYRVPGFAGRIGFITSMTNHFCGTCNRLRITSDGNLKVCLFGNAEVSLRDLLRQPDITEDKLLETIGMAVKRKHKQHAGIGNLEHMKNRPMILIGDGMRKTKLQFERRLRSSFTAFSAYIPVGLTYLPFTPALSFARAYSTKQPPPPAGEKLTHVNEAGHAHMVNVGDKQETKRIATARATITFTSPQTLALITSNSLKKGDVLATARIAGIMATKRTADLIPLCHNIPISKVSVTLLPVSGSTDQVEVECTVECRGQTGVEMEALVGCSNAALTVYDMCKAVDRGMRVDGMRVVEKRGGKSGDWREGRDGQLVHDHKV</sequence>
<dbReference type="EMBL" id="BACD03000056">
    <property type="protein sequence ID" value="GAO51951.1"/>
    <property type="molecule type" value="Genomic_DNA"/>
</dbReference>
<evidence type="ECO:0000259" key="22">
    <source>
        <dbReference type="PROSITE" id="PS51918"/>
    </source>
</evidence>
<evidence type="ECO:0000256" key="14">
    <source>
        <dbReference type="ARBA" id="ARBA00023014"/>
    </source>
</evidence>
<dbReference type="NCBIfam" id="TIGR02666">
    <property type="entry name" value="moaA"/>
    <property type="match status" value="1"/>
</dbReference>
<keyword evidence="9" id="KW-0004">4Fe-4S</keyword>
<dbReference type="SMART" id="SM00729">
    <property type="entry name" value="Elp3"/>
    <property type="match status" value="1"/>
</dbReference>
<evidence type="ECO:0000256" key="18">
    <source>
        <dbReference type="ARBA" id="ARBA00048697"/>
    </source>
</evidence>
<comment type="catalytic activity">
    <reaction evidence="1">
        <text>(8S)-3',8-cyclo-7,8-dihydroguanosine 5'-triphosphate = cyclic pyranopterin phosphate + diphosphate</text>
        <dbReference type="Rhea" id="RHEA:49580"/>
        <dbReference type="ChEBI" id="CHEBI:33019"/>
        <dbReference type="ChEBI" id="CHEBI:59648"/>
        <dbReference type="ChEBI" id="CHEBI:131766"/>
        <dbReference type="EC" id="4.6.1.17"/>
    </reaction>
</comment>
<dbReference type="RefSeq" id="XP_019025893.1">
    <property type="nucleotide sequence ID" value="XM_019169705.1"/>
</dbReference>
<dbReference type="GO" id="GO:0006777">
    <property type="term" value="P:Mo-molybdopterin cofactor biosynthetic process"/>
    <property type="evidence" value="ECO:0007669"/>
    <property type="project" value="UniProtKB-KW"/>
</dbReference>
<dbReference type="SFLD" id="SFLDG01386">
    <property type="entry name" value="main_SPASM_domain-containing"/>
    <property type="match status" value="1"/>
</dbReference>
<evidence type="ECO:0000256" key="6">
    <source>
        <dbReference type="ARBA" id="ARBA00012167"/>
    </source>
</evidence>
<dbReference type="InterPro" id="IPR036522">
    <property type="entry name" value="MoaC_sf"/>
</dbReference>
<dbReference type="InterPro" id="IPR010505">
    <property type="entry name" value="MoaA_twitch"/>
</dbReference>
<dbReference type="CDD" id="cd01420">
    <property type="entry name" value="MoaC_PE"/>
    <property type="match status" value="1"/>
</dbReference>
<proteinExistence type="inferred from homology"/>
<dbReference type="Pfam" id="PF04055">
    <property type="entry name" value="Radical_SAM"/>
    <property type="match status" value="1"/>
</dbReference>
<dbReference type="STRING" id="698492.A0A0E9NQK8"/>
<dbReference type="InterPro" id="IPR050105">
    <property type="entry name" value="MoCo_biosynth_MoaA/MoaC"/>
</dbReference>
<keyword evidence="11" id="KW-0479">Metal-binding</keyword>
<evidence type="ECO:0000256" key="8">
    <source>
        <dbReference type="ARBA" id="ARBA00015273"/>
    </source>
</evidence>
<dbReference type="InterPro" id="IPR013785">
    <property type="entry name" value="Aldolase_TIM"/>
</dbReference>
<evidence type="ECO:0000256" key="2">
    <source>
        <dbReference type="ARBA" id="ARBA00001966"/>
    </source>
</evidence>
<dbReference type="SUPFAM" id="SSF102114">
    <property type="entry name" value="Radical SAM enzymes"/>
    <property type="match status" value="1"/>
</dbReference>
<dbReference type="NCBIfam" id="NF006870">
    <property type="entry name" value="PRK09364.1"/>
    <property type="match status" value="1"/>
</dbReference>
<reference evidence="23 24" key="1">
    <citation type="journal article" date="2011" name="J. Gen. Appl. Microbiol.">
        <title>Draft genome sequencing of the enigmatic yeast Saitoella complicata.</title>
        <authorList>
            <person name="Nishida H."/>
            <person name="Hamamoto M."/>
            <person name="Sugiyama J."/>
        </authorList>
    </citation>
    <scope>NUCLEOTIDE SEQUENCE [LARGE SCALE GENOMIC DNA]</scope>
    <source>
        <strain evidence="23 24">NRRL Y-17804</strain>
    </source>
</reference>
<dbReference type="Proteomes" id="UP000033140">
    <property type="component" value="Unassembled WGS sequence"/>
</dbReference>
<evidence type="ECO:0000313" key="24">
    <source>
        <dbReference type="Proteomes" id="UP000033140"/>
    </source>
</evidence>
<dbReference type="UniPathway" id="UPA00344"/>
<dbReference type="InterPro" id="IPR023045">
    <property type="entry name" value="MoaC"/>
</dbReference>
<comment type="catalytic activity">
    <reaction evidence="18">
        <text>GTP + AH2 + S-adenosyl-L-methionine = (8S)-3',8-cyclo-7,8-dihydroguanosine 5'-triphosphate + 5'-deoxyadenosine + L-methionine + A + H(+)</text>
        <dbReference type="Rhea" id="RHEA:49576"/>
        <dbReference type="ChEBI" id="CHEBI:13193"/>
        <dbReference type="ChEBI" id="CHEBI:15378"/>
        <dbReference type="ChEBI" id="CHEBI:17319"/>
        <dbReference type="ChEBI" id="CHEBI:17499"/>
        <dbReference type="ChEBI" id="CHEBI:37565"/>
        <dbReference type="ChEBI" id="CHEBI:57844"/>
        <dbReference type="ChEBI" id="CHEBI:59789"/>
        <dbReference type="ChEBI" id="CHEBI:131766"/>
        <dbReference type="EC" id="4.1.99.22"/>
    </reaction>
</comment>
<dbReference type="Gene3D" id="3.30.70.640">
    <property type="entry name" value="Molybdopterin cofactor biosynthesis C (MoaC) domain"/>
    <property type="match status" value="1"/>
</dbReference>
<dbReference type="PROSITE" id="PS01305">
    <property type="entry name" value="MOAA_NIFB_PQQE"/>
    <property type="match status" value="1"/>
</dbReference>
<dbReference type="InterPro" id="IPR006638">
    <property type="entry name" value="Elp3/MiaA/NifB-like_rSAM"/>
</dbReference>
<comment type="pathway">
    <text evidence="3">Cofactor biosynthesis; molybdopterin biosynthesis.</text>
</comment>
<dbReference type="HAMAP" id="MF_01224_B">
    <property type="entry name" value="MoaC_B"/>
    <property type="match status" value="1"/>
</dbReference>
<dbReference type="Gene3D" id="3.20.20.70">
    <property type="entry name" value="Aldolase class I"/>
    <property type="match status" value="1"/>
</dbReference>
<dbReference type="InterPro" id="IPR013483">
    <property type="entry name" value="MoaA"/>
</dbReference>
<comment type="cofactor">
    <cofactor evidence="2">
        <name>[4Fe-4S] cluster</name>
        <dbReference type="ChEBI" id="CHEBI:49883"/>
    </cofactor>
</comment>
<dbReference type="InterPro" id="IPR047594">
    <property type="entry name" value="MoaC_bact/euk"/>
</dbReference>
<dbReference type="GO" id="GO:0061798">
    <property type="term" value="F:GTP 3',8'-cyclase activity"/>
    <property type="evidence" value="ECO:0007669"/>
    <property type="project" value="UniProtKB-EC"/>
</dbReference>
<comment type="similarity">
    <text evidence="5">In the N-terminal section; belongs to the radical SAM superfamily. MoaA family.</text>
</comment>
<dbReference type="InterPro" id="IPR002820">
    <property type="entry name" value="Mopterin_CF_biosynth-C_dom"/>
</dbReference>
<feature type="domain" description="Radical SAM core" evidence="22">
    <location>
        <begin position="76"/>
        <end position="293"/>
    </location>
</feature>
<feature type="region of interest" description="Disordered" evidence="21">
    <location>
        <begin position="602"/>
        <end position="623"/>
    </location>
</feature>
<evidence type="ECO:0000256" key="4">
    <source>
        <dbReference type="ARBA" id="ARBA00008484"/>
    </source>
</evidence>
<dbReference type="PANTHER" id="PTHR22960:SF0">
    <property type="entry name" value="MOLYBDENUM COFACTOR BIOSYNTHESIS PROTEIN 1"/>
    <property type="match status" value="1"/>
</dbReference>
<dbReference type="Pfam" id="PF06463">
    <property type="entry name" value="Mob_synth_C"/>
    <property type="match status" value="1"/>
</dbReference>
<evidence type="ECO:0000256" key="3">
    <source>
        <dbReference type="ARBA" id="ARBA00005046"/>
    </source>
</evidence>
<evidence type="ECO:0000313" key="23">
    <source>
        <dbReference type="EMBL" id="GAO51951.1"/>
    </source>
</evidence>
<evidence type="ECO:0000256" key="1">
    <source>
        <dbReference type="ARBA" id="ARBA00001637"/>
    </source>
</evidence>
<dbReference type="NCBIfam" id="TIGR00581">
    <property type="entry name" value="moaC"/>
    <property type="match status" value="1"/>
</dbReference>
<dbReference type="GO" id="GO:0005525">
    <property type="term" value="F:GTP binding"/>
    <property type="evidence" value="ECO:0007669"/>
    <property type="project" value="UniProtKB-KW"/>
</dbReference>
<keyword evidence="13" id="KW-0408">Iron</keyword>
<comment type="caution">
    <text evidence="23">The sequence shown here is derived from an EMBL/GenBank/DDBJ whole genome shotgun (WGS) entry which is preliminary data.</text>
</comment>
<evidence type="ECO:0000256" key="5">
    <source>
        <dbReference type="ARBA" id="ARBA00009862"/>
    </source>
</evidence>
<dbReference type="PROSITE" id="PS51918">
    <property type="entry name" value="RADICAL_SAM"/>
    <property type="match status" value="1"/>
</dbReference>
<dbReference type="PANTHER" id="PTHR22960">
    <property type="entry name" value="MOLYBDOPTERIN COFACTOR SYNTHESIS PROTEIN A"/>
    <property type="match status" value="1"/>
</dbReference>
<dbReference type="SFLD" id="SFLDG01383">
    <property type="entry name" value="cyclic_pyranopterin_phosphate"/>
    <property type="match status" value="1"/>
</dbReference>
<dbReference type="GO" id="GO:0046872">
    <property type="term" value="F:metal ion binding"/>
    <property type="evidence" value="ECO:0007669"/>
    <property type="project" value="UniProtKB-KW"/>
</dbReference>
<evidence type="ECO:0000256" key="13">
    <source>
        <dbReference type="ARBA" id="ARBA00023004"/>
    </source>
</evidence>
<dbReference type="InterPro" id="IPR058240">
    <property type="entry name" value="rSAM_sf"/>
</dbReference>
<gene>
    <name evidence="23" type="ORF">G7K_6039-t1</name>
</gene>
<evidence type="ECO:0000256" key="17">
    <source>
        <dbReference type="ARBA" id="ARBA00023239"/>
    </source>
</evidence>
<keyword evidence="15" id="KW-0342">GTP-binding</keyword>
<dbReference type="OMA" id="QTVHMTS"/>
<evidence type="ECO:0000256" key="12">
    <source>
        <dbReference type="ARBA" id="ARBA00022741"/>
    </source>
</evidence>
<keyword evidence="24" id="KW-1185">Reference proteome</keyword>
<dbReference type="SFLD" id="SFLDS00029">
    <property type="entry name" value="Radical_SAM"/>
    <property type="match status" value="1"/>
</dbReference>
<comment type="function">
    <text evidence="19">Isoform MOCS1A and isoform MOCS1B probably form a complex that catalyzes the conversion of 5'-GTP to cyclic pyranopterin monophosphate (cPMP). MOCS1A catalyzes the cyclization of GTP to (8S)-3',8-cyclo-7,8-dihydroguanosine 5'-triphosphate and MOCS1B catalyzes the subsequent conversion of (8S)-3',8-cyclo-7,8-dihydroguanosine 5'-triphosphate to cPMP.</text>
</comment>
<dbReference type="CDD" id="cd21117">
    <property type="entry name" value="Twitch_MoaA"/>
    <property type="match status" value="1"/>
</dbReference>
<dbReference type="InterPro" id="IPR000385">
    <property type="entry name" value="MoaA_NifB_PqqE_Fe-S-bd_CS"/>
</dbReference>
<dbReference type="OrthoDB" id="429626at2759"/>
<accession>A0A0E9NQK8</accession>
<organism evidence="23 24">
    <name type="scientific">Saitoella complicata (strain BCRC 22490 / CBS 7301 / JCM 7358 / NBRC 10748 / NRRL Y-17804)</name>
    <dbReference type="NCBI Taxonomy" id="698492"/>
    <lineage>
        <taxon>Eukaryota</taxon>
        <taxon>Fungi</taxon>
        <taxon>Dikarya</taxon>
        <taxon>Ascomycota</taxon>
        <taxon>Taphrinomycotina</taxon>
        <taxon>Taphrinomycotina incertae sedis</taxon>
        <taxon>Saitoella</taxon>
    </lineage>
</organism>
<evidence type="ECO:0000256" key="16">
    <source>
        <dbReference type="ARBA" id="ARBA00023150"/>
    </source>
</evidence>
<dbReference type="SFLD" id="SFLDG01067">
    <property type="entry name" value="SPASM/twitch_domain_containing"/>
    <property type="match status" value="1"/>
</dbReference>
<evidence type="ECO:0000256" key="20">
    <source>
        <dbReference type="ARBA" id="ARBA00063038"/>
    </source>
</evidence>
<reference evidence="23 24" key="2">
    <citation type="journal article" date="2014" name="J. Gen. Appl. Microbiol.">
        <title>The early diverging ascomycetous budding yeast Saitoella complicata has three histone deacetylases belonging to the Clr6, Hos2, and Rpd3 lineages.</title>
        <authorList>
            <person name="Nishida H."/>
            <person name="Matsumoto T."/>
            <person name="Kondo S."/>
            <person name="Hamamoto M."/>
            <person name="Yoshikawa H."/>
        </authorList>
    </citation>
    <scope>NUCLEOTIDE SEQUENCE [LARGE SCALE GENOMIC DNA]</scope>
    <source>
        <strain evidence="23 24">NRRL Y-17804</strain>
    </source>
</reference>
<evidence type="ECO:0000256" key="11">
    <source>
        <dbReference type="ARBA" id="ARBA00022723"/>
    </source>
</evidence>
<dbReference type="EC" id="4.6.1.17" evidence="7"/>
<evidence type="ECO:0000256" key="9">
    <source>
        <dbReference type="ARBA" id="ARBA00022485"/>
    </source>
</evidence>
<evidence type="ECO:0000256" key="19">
    <source>
        <dbReference type="ARBA" id="ARBA00054222"/>
    </source>
</evidence>
<comment type="similarity">
    <text evidence="4">In the C-terminal section; belongs to the MoaC family.</text>
</comment>
<keyword evidence="12" id="KW-0547">Nucleotide-binding</keyword>
<dbReference type="FunFam" id="3.20.20.70:FF:000117">
    <property type="entry name" value="molybdenum cofactor biosynthesis protein 1"/>
    <property type="match status" value="1"/>
</dbReference>